<feature type="compositionally biased region" description="Low complexity" evidence="2">
    <location>
        <begin position="224"/>
        <end position="241"/>
    </location>
</feature>
<sequence length="306" mass="35187">MQELLLLHFLQSFQGYICLTNGQQETIWTFMTGSVHLSLRKSNNLNQPFTENYRFPLQALVSYKFQEFLNKEQKKEQKKNEHICPHCGSAWLPGNHRVRIKPRPKLTKHLRKLLKKGRDNSESIKLKDRRQIDYFRKSTNKIIVHCLSCKKATSREGGRKPVIPQHFLERRQICSMSYSKKSKRKRKDINAGLNLSSLSPHERKSTLLTPDGQISSYLSTSILSLDSSPSPKLSRPSISSSETSHGNIATPKSDSEAQSKAWSSFSNSSPTPVKSDYLTLKKRKISICFYKRFSKENVERQKVEGT</sequence>
<proteinExistence type="inferred from homology"/>
<reference evidence="4" key="1">
    <citation type="submission" date="2025-08" db="UniProtKB">
        <authorList>
            <consortium name="RefSeq"/>
        </authorList>
    </citation>
    <scope>IDENTIFICATION</scope>
    <source>
        <tissue evidence="4">Muscle</tissue>
    </source>
</reference>
<feature type="region of interest" description="Disordered" evidence="2">
    <location>
        <begin position="224"/>
        <end position="274"/>
    </location>
</feature>
<feature type="region of interest" description="Disordered" evidence="2">
    <location>
        <begin position="178"/>
        <end position="197"/>
    </location>
</feature>
<organism evidence="3 4">
    <name type="scientific">Limulus polyphemus</name>
    <name type="common">Atlantic horseshoe crab</name>
    <dbReference type="NCBI Taxonomy" id="6850"/>
    <lineage>
        <taxon>Eukaryota</taxon>
        <taxon>Metazoa</taxon>
        <taxon>Ecdysozoa</taxon>
        <taxon>Arthropoda</taxon>
        <taxon>Chelicerata</taxon>
        <taxon>Merostomata</taxon>
        <taxon>Xiphosura</taxon>
        <taxon>Limulidae</taxon>
        <taxon>Limulus</taxon>
    </lineage>
</organism>
<dbReference type="RefSeq" id="XP_022237415.1">
    <property type="nucleotide sequence ID" value="XM_022381707.1"/>
</dbReference>
<protein>
    <submittedName>
        <fullName evidence="4">UPF0711 protein C18orf21 homolog isoform X1</fullName>
    </submittedName>
</protein>
<dbReference type="PANTHER" id="PTHR31402:SF2">
    <property type="entry name" value="UPF0711 PROTEIN C18ORF21"/>
    <property type="match status" value="1"/>
</dbReference>
<evidence type="ECO:0000313" key="4">
    <source>
        <dbReference type="RefSeq" id="XP_022237415.1"/>
    </source>
</evidence>
<dbReference type="GeneID" id="106478172"/>
<gene>
    <name evidence="4" type="primary">LOC106478172</name>
</gene>
<dbReference type="PANTHER" id="PTHR31402">
    <property type="entry name" value="UPF0711 PROTEIN C18ORF21"/>
    <property type="match status" value="1"/>
</dbReference>
<comment type="similarity">
    <text evidence="1">Belongs to the UPF0711 family.</text>
</comment>
<evidence type="ECO:0000256" key="1">
    <source>
        <dbReference type="ARBA" id="ARBA00006160"/>
    </source>
</evidence>
<feature type="compositionally biased region" description="Polar residues" evidence="2">
    <location>
        <begin position="242"/>
        <end position="272"/>
    </location>
</feature>
<dbReference type="Pfam" id="PF15719">
    <property type="entry name" value="Rmp24-like"/>
    <property type="match status" value="1"/>
</dbReference>
<evidence type="ECO:0000256" key="2">
    <source>
        <dbReference type="SAM" id="MobiDB-lite"/>
    </source>
</evidence>
<accession>A0ABM1S1B0</accession>
<evidence type="ECO:0000313" key="3">
    <source>
        <dbReference type="Proteomes" id="UP000694941"/>
    </source>
</evidence>
<dbReference type="Proteomes" id="UP000694941">
    <property type="component" value="Unplaced"/>
</dbReference>
<keyword evidence="3" id="KW-1185">Reference proteome</keyword>
<dbReference type="InterPro" id="IPR029779">
    <property type="entry name" value="Rmp24-like"/>
</dbReference>
<name>A0ABM1S1B0_LIMPO</name>